<organism evidence="2">
    <name type="scientific">Salmonella enterica</name>
    <name type="common">Salmonella choleraesuis</name>
    <dbReference type="NCBI Taxonomy" id="28901"/>
    <lineage>
        <taxon>Bacteria</taxon>
        <taxon>Pseudomonadati</taxon>
        <taxon>Pseudomonadota</taxon>
        <taxon>Gammaproteobacteria</taxon>
        <taxon>Enterobacterales</taxon>
        <taxon>Enterobacteriaceae</taxon>
        <taxon>Salmonella</taxon>
    </lineage>
</organism>
<dbReference type="EMBL" id="AAGSMQ010000001">
    <property type="protein sequence ID" value="EBR5098912.1"/>
    <property type="molecule type" value="Genomic_DNA"/>
</dbReference>
<feature type="transmembrane region" description="Helical" evidence="1">
    <location>
        <begin position="7"/>
        <end position="26"/>
    </location>
</feature>
<comment type="caution">
    <text evidence="2">The sequence shown here is derived from an EMBL/GenBank/DDBJ whole genome shotgun (WGS) entry which is preliminary data.</text>
</comment>
<keyword evidence="1" id="KW-0472">Membrane</keyword>
<dbReference type="GO" id="GO:0140911">
    <property type="term" value="F:pore-forming activity"/>
    <property type="evidence" value="ECO:0007669"/>
    <property type="project" value="InterPro"/>
</dbReference>
<evidence type="ECO:0000313" key="4">
    <source>
        <dbReference type="EMBL" id="ECX6661997.1"/>
    </source>
</evidence>
<dbReference type="Pfam" id="PF04971">
    <property type="entry name" value="Phage_holin_2_1"/>
    <property type="match status" value="1"/>
</dbReference>
<gene>
    <name evidence="2" type="ORF">B2O45_01650</name>
    <name evidence="3" type="ORF">F0Z93_08750</name>
    <name evidence="4" type="ORF">F6X26_24095</name>
    <name evidence="5" type="ORF">GCB20_07930</name>
</gene>
<proteinExistence type="predicted"/>
<reference evidence="2" key="1">
    <citation type="submission" date="2018-07" db="EMBL/GenBank/DDBJ databases">
        <authorList>
            <consortium name="PulseNet: The National Subtyping Network for Foodborne Disease Surveillance"/>
            <person name="Tarr C.L."/>
            <person name="Trees E."/>
            <person name="Katz L.S."/>
            <person name="Carleton-Romer H.A."/>
            <person name="Stroika S."/>
            <person name="Kucerova Z."/>
            <person name="Roache K.F."/>
            <person name="Sabol A.L."/>
            <person name="Besser J."/>
            <person name="Gerner-Smidt P."/>
        </authorList>
    </citation>
    <scope>NUCLEOTIDE SEQUENCE</scope>
    <source>
        <strain evidence="2">PNUSAS007347</strain>
        <strain evidence="3">PNUSAS081464</strain>
        <strain evidence="4">PNUSAS101199</strain>
        <strain evidence="5">PNUSAS108628</strain>
    </source>
</reference>
<dbReference type="InterPro" id="IPR007054">
    <property type="entry name" value="Lysis_S"/>
</dbReference>
<name>A0A5U7RE77_SALER</name>
<sequence>MWWLMNNGFSWSALFMSGVTFLISLFRPEEWMVIGIMVGIVGTVFTCWANWYYRRKFFQLQRNRWQRPRR</sequence>
<feature type="transmembrane region" description="Helical" evidence="1">
    <location>
        <begin position="32"/>
        <end position="53"/>
    </location>
</feature>
<evidence type="ECO:0000313" key="3">
    <source>
        <dbReference type="EMBL" id="ECQ7788701.1"/>
    </source>
</evidence>
<dbReference type="GO" id="GO:0001907">
    <property type="term" value="P:symbiont-mediated killing of host cell"/>
    <property type="evidence" value="ECO:0007669"/>
    <property type="project" value="InterPro"/>
</dbReference>
<evidence type="ECO:0000256" key="1">
    <source>
        <dbReference type="SAM" id="Phobius"/>
    </source>
</evidence>
<dbReference type="AlphaFoldDB" id="A0A5U7RE77"/>
<dbReference type="EMBL" id="AAMCFY010000020">
    <property type="protein sequence ID" value="EDF8918885.1"/>
    <property type="molecule type" value="Genomic_DNA"/>
</dbReference>
<accession>A0A5U7RE77</accession>
<evidence type="ECO:0000313" key="5">
    <source>
        <dbReference type="EMBL" id="EDF8918885.1"/>
    </source>
</evidence>
<dbReference type="EMBL" id="AAKCWO010000017">
    <property type="protein sequence ID" value="ECQ7788701.1"/>
    <property type="molecule type" value="Genomic_DNA"/>
</dbReference>
<evidence type="ECO:0000313" key="2">
    <source>
        <dbReference type="EMBL" id="EBR5098912.1"/>
    </source>
</evidence>
<evidence type="ECO:0008006" key="6">
    <source>
        <dbReference type="Google" id="ProtNLM"/>
    </source>
</evidence>
<keyword evidence="1" id="KW-0812">Transmembrane</keyword>
<dbReference type="EMBL" id="AALAOU010000024">
    <property type="protein sequence ID" value="ECX6661997.1"/>
    <property type="molecule type" value="Genomic_DNA"/>
</dbReference>
<protein>
    <recommendedName>
        <fullName evidence="6">Lysis protein</fullName>
    </recommendedName>
</protein>
<keyword evidence="1" id="KW-1133">Transmembrane helix</keyword>